<evidence type="ECO:0000256" key="4">
    <source>
        <dbReference type="SAM" id="MobiDB-lite"/>
    </source>
</evidence>
<evidence type="ECO:0000256" key="1">
    <source>
        <dbReference type="ARBA" id="ARBA00006180"/>
    </source>
</evidence>
<reference evidence="5 6" key="1">
    <citation type="submission" date="2010-05" db="EMBL/GenBank/DDBJ databases">
        <title>The Genome Sequence of Thecamonas trahens ATCC 50062.</title>
        <authorList>
            <consortium name="The Broad Institute Genome Sequencing Platform"/>
            <person name="Russ C."/>
            <person name="Cuomo C."/>
            <person name="Shea T."/>
            <person name="Young S.K."/>
            <person name="Zeng Q."/>
            <person name="Koehrsen M."/>
            <person name="Haas B."/>
            <person name="Borodovsky M."/>
            <person name="Guigo R."/>
            <person name="Alvarado L."/>
            <person name="Berlin A."/>
            <person name="Bochicchio J."/>
            <person name="Borenstein D."/>
            <person name="Chapman S."/>
            <person name="Chen Z."/>
            <person name="Freedman E."/>
            <person name="Gellesch M."/>
            <person name="Goldberg J."/>
            <person name="Griggs A."/>
            <person name="Gujja S."/>
            <person name="Heilman E."/>
            <person name="Heiman D."/>
            <person name="Hepburn T."/>
            <person name="Howarth C."/>
            <person name="Jen D."/>
            <person name="Larson L."/>
            <person name="Mehta T."/>
            <person name="Park D."/>
            <person name="Pearson M."/>
            <person name="Roberts A."/>
            <person name="Saif S."/>
            <person name="Shenoy N."/>
            <person name="Sisk P."/>
            <person name="Stolte C."/>
            <person name="Sykes S."/>
            <person name="Thomson T."/>
            <person name="Walk T."/>
            <person name="White J."/>
            <person name="Yandava C."/>
            <person name="Burger G."/>
            <person name="Gray M.W."/>
            <person name="Holland P.W.H."/>
            <person name="King N."/>
            <person name="Lang F.B.F."/>
            <person name="Roger A.J."/>
            <person name="Ruiz-Trillo I."/>
            <person name="Lander E."/>
            <person name="Nusbaum C."/>
        </authorList>
    </citation>
    <scope>NUCLEOTIDE SEQUENCE [LARGE SCALE GENOMIC DNA]</scope>
    <source>
        <strain evidence="5 6">ATCC 50062</strain>
    </source>
</reference>
<dbReference type="PROSITE" id="PS50088">
    <property type="entry name" value="ANK_REPEAT"/>
    <property type="match status" value="1"/>
</dbReference>
<dbReference type="Gene3D" id="1.25.40.20">
    <property type="entry name" value="Ankyrin repeat-containing domain"/>
    <property type="match status" value="1"/>
</dbReference>
<feature type="compositionally biased region" description="Low complexity" evidence="4">
    <location>
        <begin position="890"/>
        <end position="934"/>
    </location>
</feature>
<dbReference type="Pfam" id="PF04499">
    <property type="entry name" value="SAPS"/>
    <property type="match status" value="2"/>
</dbReference>
<feature type="region of interest" description="Disordered" evidence="4">
    <location>
        <begin position="543"/>
        <end position="612"/>
    </location>
</feature>
<feature type="repeat" description="ANK" evidence="3">
    <location>
        <begin position="1079"/>
        <end position="1111"/>
    </location>
</feature>
<dbReference type="SUPFAM" id="SSF48403">
    <property type="entry name" value="Ankyrin repeat"/>
    <property type="match status" value="1"/>
</dbReference>
<dbReference type="eggNOG" id="KOG4412">
    <property type="taxonomic scope" value="Eukaryota"/>
</dbReference>
<feature type="compositionally biased region" description="Pro residues" evidence="4">
    <location>
        <begin position="939"/>
        <end position="954"/>
    </location>
</feature>
<feature type="compositionally biased region" description="Polar residues" evidence="4">
    <location>
        <begin position="60"/>
        <end position="73"/>
    </location>
</feature>
<dbReference type="SMART" id="SM00248">
    <property type="entry name" value="ANK"/>
    <property type="match status" value="4"/>
</dbReference>
<feature type="compositionally biased region" description="Low complexity" evidence="4">
    <location>
        <begin position="955"/>
        <end position="978"/>
    </location>
</feature>
<protein>
    <submittedName>
        <fullName evidence="5">SAPS domain-containing protein</fullName>
    </submittedName>
</protein>
<feature type="region of interest" description="Disordered" evidence="4">
    <location>
        <begin position="1418"/>
        <end position="1491"/>
    </location>
</feature>
<dbReference type="STRING" id="461836.A0A0L0D6G7"/>
<evidence type="ECO:0000256" key="3">
    <source>
        <dbReference type="PROSITE-ProRule" id="PRU00023"/>
    </source>
</evidence>
<proteinExistence type="inferred from homology"/>
<dbReference type="eggNOG" id="KOG2073">
    <property type="taxonomic scope" value="Eukaryota"/>
</dbReference>
<dbReference type="OrthoDB" id="295029at2759"/>
<dbReference type="GeneID" id="25563588"/>
<feature type="region of interest" description="Disordered" evidence="4">
    <location>
        <begin position="11"/>
        <end position="73"/>
    </location>
</feature>
<dbReference type="InterPro" id="IPR002110">
    <property type="entry name" value="Ankyrin_rpt"/>
</dbReference>
<gene>
    <name evidence="5" type="ORF">AMSG_04023</name>
</gene>
<feature type="compositionally biased region" description="Acidic residues" evidence="4">
    <location>
        <begin position="1473"/>
        <end position="1482"/>
    </location>
</feature>
<accession>A0A0L0D6G7</accession>
<dbReference type="InterPro" id="IPR036770">
    <property type="entry name" value="Ankyrin_rpt-contain_sf"/>
</dbReference>
<evidence type="ECO:0000256" key="2">
    <source>
        <dbReference type="ARBA" id="ARBA00023306"/>
    </source>
</evidence>
<comment type="similarity">
    <text evidence="1">Belongs to the SAPS family.</text>
</comment>
<keyword evidence="2" id="KW-0131">Cell cycle</keyword>
<dbReference type="GO" id="GO:0019888">
    <property type="term" value="F:protein phosphatase regulator activity"/>
    <property type="evidence" value="ECO:0007669"/>
    <property type="project" value="TreeGrafter"/>
</dbReference>
<feature type="compositionally biased region" description="Basic residues" evidence="4">
    <location>
        <begin position="563"/>
        <end position="579"/>
    </location>
</feature>
<feature type="compositionally biased region" description="Basic and acidic residues" evidence="4">
    <location>
        <begin position="550"/>
        <end position="562"/>
    </location>
</feature>
<feature type="region of interest" description="Disordered" evidence="4">
    <location>
        <begin position="92"/>
        <end position="167"/>
    </location>
</feature>
<evidence type="ECO:0000313" key="5">
    <source>
        <dbReference type="EMBL" id="KNC47795.1"/>
    </source>
</evidence>
<feature type="compositionally biased region" description="Low complexity" evidence="4">
    <location>
        <begin position="1010"/>
        <end position="1024"/>
    </location>
</feature>
<dbReference type="PROSITE" id="PS50297">
    <property type="entry name" value="ANK_REP_REGION"/>
    <property type="match status" value="1"/>
</dbReference>
<feature type="compositionally biased region" description="Low complexity" evidence="4">
    <location>
        <begin position="587"/>
        <end position="604"/>
    </location>
</feature>
<dbReference type="InterPro" id="IPR007587">
    <property type="entry name" value="SAPS"/>
</dbReference>
<feature type="region of interest" description="Disordered" evidence="4">
    <location>
        <begin position="877"/>
        <end position="978"/>
    </location>
</feature>
<feature type="compositionally biased region" description="Basic and acidic residues" evidence="4">
    <location>
        <begin position="158"/>
        <end position="167"/>
    </location>
</feature>
<keyword evidence="3" id="KW-0040">ANK repeat</keyword>
<dbReference type="Proteomes" id="UP000054408">
    <property type="component" value="Unassembled WGS sequence"/>
</dbReference>
<dbReference type="PANTHER" id="PTHR12634:SF8">
    <property type="entry name" value="FIERY MOUNTAIN, ISOFORM D"/>
    <property type="match status" value="1"/>
</dbReference>
<dbReference type="PANTHER" id="PTHR12634">
    <property type="entry name" value="SIT4 YEAST -ASSOCIATING PROTEIN-RELATED"/>
    <property type="match status" value="1"/>
</dbReference>
<feature type="compositionally biased region" description="Basic and acidic residues" evidence="4">
    <location>
        <begin position="117"/>
        <end position="148"/>
    </location>
</feature>
<feature type="compositionally biased region" description="Gly residues" evidence="4">
    <location>
        <begin position="1452"/>
        <end position="1461"/>
    </location>
</feature>
<name>A0A0L0D6G7_THETB</name>
<feature type="compositionally biased region" description="Low complexity" evidence="4">
    <location>
        <begin position="25"/>
        <end position="34"/>
    </location>
</feature>
<evidence type="ECO:0000313" key="6">
    <source>
        <dbReference type="Proteomes" id="UP000054408"/>
    </source>
</evidence>
<dbReference type="RefSeq" id="XP_013759273.1">
    <property type="nucleotide sequence ID" value="XM_013903819.1"/>
</dbReference>
<dbReference type="GO" id="GO:0019903">
    <property type="term" value="F:protein phosphatase binding"/>
    <property type="evidence" value="ECO:0007669"/>
    <property type="project" value="InterPro"/>
</dbReference>
<dbReference type="EMBL" id="GL349448">
    <property type="protein sequence ID" value="KNC47795.1"/>
    <property type="molecule type" value="Genomic_DNA"/>
</dbReference>
<keyword evidence="6" id="KW-1185">Reference proteome</keyword>
<dbReference type="Pfam" id="PF12796">
    <property type="entry name" value="Ank_2"/>
    <property type="match status" value="1"/>
</dbReference>
<feature type="compositionally biased region" description="Basic and acidic residues" evidence="4">
    <location>
        <begin position="877"/>
        <end position="887"/>
    </location>
</feature>
<dbReference type="Pfam" id="PF13857">
    <property type="entry name" value="Ank_5"/>
    <property type="match status" value="1"/>
</dbReference>
<feature type="region of interest" description="Disordered" evidence="4">
    <location>
        <begin position="1001"/>
        <end position="1047"/>
    </location>
</feature>
<organism evidence="5 6">
    <name type="scientific">Thecamonas trahens ATCC 50062</name>
    <dbReference type="NCBI Taxonomy" id="461836"/>
    <lineage>
        <taxon>Eukaryota</taxon>
        <taxon>Apusozoa</taxon>
        <taxon>Apusomonadida</taxon>
        <taxon>Apusomonadidae</taxon>
        <taxon>Thecamonas</taxon>
    </lineage>
</organism>
<sequence>MLEYCLGLTHNGATDGSDSCDDLTDTTAGTDGAGPVSPRWATGRRRSSSLGAKNAPSGLRPSTVSADESSGSAVSAQAFAFDDDDLLQEMESEAAATCSSDSSGADLPKSVQKRLKKEREKAEKLARKEEKRKLKAQRKQEKQLEKARRSSRRSLLKGLEKATEKVEHSPENMATFARVSCDVLTCGVAELFTAFNNMKTRKYLYGTLFSFLSKNTVDATQTSYFTRIVYALLQWRTPQTLVFMKQHPRFVERVVHHIEAPGMVDLLLVIAKCGNTSGTLDWLADCHLVPRLLELLEPAYADRVCVTLRKPATASALGSSASASGELAATDKSAAASTSFTSPSGEVTVKTFPADVELKDVLAAFDILSGYAVDQVAESAVYTDGPLPVGPYVVIPGAAPVEQTGEKPTLPAAASRRARLSSLNLDLDFDMRKLERVQGNRARADAMDENALSMMHTNVARVLIGLVQLLESSPDDGDSMLATSLHDPSIGRLLLTNIFWGAYLGGESLSAFTYGLHVLTVLLNQLVANLDSIYVAAPADTGPAGGASHGRGEAGSARDKAKSKAKGKGKSRKAKGRKVHGSDGADDASTGLDSSSASGLDSSSPEACSSDAGGLVTTLRSATTSDDGDASSGSDAQFFPPGLEVLALVESSTLRSREELTPLLRAIHDMLDDFFILLLRTETLAALETTTGLLDPPLGSTRLKVVRFFCRLLHTRAPLIEFEIMRRGILNECVELFFHYEWNNFLHLTVSEMVLCVLQSPSEPIVQALLTFTKLHTRLLDAVDGNAADQAQPLGCRRGYMGHVTLIALHLSHALPLADMLRECDRWMAYVDGELQSTSDVNTNSIFGVEYESLKSKRQLILEGKLSPAQAAAQVEAERNLREESDRQTAAAAAVAAAPADTSGKDAAPAAKAGAGEAAGDDTGTPTAADAAATFSTLIPPPEDAPPPPVPTPTDPAAAGSESAPGADRAGAADGENAASSSTAAATAAAGAVVAAGAAAAGKDGDDDAGASSSGSTSEAADLSAGGGAGESSGRTGEADGGVDGGEVAADDAAAETSAILDSESDASVMLVNKKNDIYGDTALHVAAATRKVGVVDLLVARGMDVNATNNSGYTPLNRACCISQVLLKDMDSRNELQQVVRLLLEHGADPERPNRKQQTPLDRAAHYGHKDVVQTLLEAQPATAVNTKDMMGISPLYRALNNERTDIAGLLFSAMGGIGSPLPSGLVALLDDPDHRSMLAVDVRPLLAVGAYVELNNKGITLASLRERGLLTRAADVSALIYGPDGAGGGLSAIEIKRVLAAVDAALAPEELAKVPAEAVEAARGEMMALRDVVALAATQCAAADMVVAMSQVADVGELHVSLPPAVASTFQAPDIGLKAEAVAQTDALRLAVLAHFAAAHHGIAAIPPGFIERAQEASSKSASSKFKRPRGVTHPPVRALDSSSDSDGESGSGSGGVRTGNGRRASTLDSSDSELSDSTDSESSSDSSA</sequence>